<evidence type="ECO:0000256" key="1">
    <source>
        <dbReference type="SAM" id="Phobius"/>
    </source>
</evidence>
<protein>
    <submittedName>
        <fullName evidence="2">Uncharacterized protein</fullName>
    </submittedName>
</protein>
<keyword evidence="1" id="KW-1133">Transmembrane helix</keyword>
<dbReference type="AlphaFoldDB" id="A0AA91TH91"/>
<name>A0AA91TH91_9BACT</name>
<evidence type="ECO:0000313" key="3">
    <source>
        <dbReference type="Proteomes" id="UP000215155"/>
    </source>
</evidence>
<keyword evidence="1" id="KW-0812">Transmembrane</keyword>
<feature type="transmembrane region" description="Helical" evidence="1">
    <location>
        <begin position="67"/>
        <end position="97"/>
    </location>
</feature>
<gene>
    <name evidence="2" type="ORF">CFT61_14665</name>
</gene>
<comment type="caution">
    <text evidence="2">The sequence shown here is derived from an EMBL/GenBank/DDBJ whole genome shotgun (WGS) entry which is preliminary data.</text>
</comment>
<dbReference type="Proteomes" id="UP000215155">
    <property type="component" value="Unassembled WGS sequence"/>
</dbReference>
<evidence type="ECO:0000313" key="2">
    <source>
        <dbReference type="EMBL" id="OXL42788.1"/>
    </source>
</evidence>
<proteinExistence type="predicted"/>
<reference evidence="2 3" key="1">
    <citation type="submission" date="2017-07" db="EMBL/GenBank/DDBJ databases">
        <title>Draft genome sequence of Prevotella copri isolated from the gut of healthy adult Indian.</title>
        <authorList>
            <person name="Das B."/>
            <person name="Bag S."/>
            <person name="Ghosh T.S."/>
        </authorList>
    </citation>
    <scope>NUCLEOTIDE SEQUENCE [LARGE SCALE GENOMIC DNA]</scope>
    <source>
        <strain evidence="2 3">Indica</strain>
    </source>
</reference>
<accession>A0AA91TH91</accession>
<keyword evidence="1" id="KW-0472">Membrane</keyword>
<organism evidence="2 3">
    <name type="scientific">Segatella copri</name>
    <dbReference type="NCBI Taxonomy" id="165179"/>
    <lineage>
        <taxon>Bacteria</taxon>
        <taxon>Pseudomonadati</taxon>
        <taxon>Bacteroidota</taxon>
        <taxon>Bacteroidia</taxon>
        <taxon>Bacteroidales</taxon>
        <taxon>Prevotellaceae</taxon>
        <taxon>Segatella</taxon>
    </lineage>
</organism>
<dbReference type="EMBL" id="NMPZ01000032">
    <property type="protein sequence ID" value="OXL42788.1"/>
    <property type="molecule type" value="Genomic_DNA"/>
</dbReference>
<sequence length="118" mass="13196">MIYIMGYKRSMFHKSSSSLGKKFLSGLILGGVLGTAYGAKKMVDKVGEISNDAKPTGDEEIGLGWKIFIHVFLLGWLILGLFIGIWTFEILGMIFMLPAMIMLQEVLKEDFSRKKSKS</sequence>